<accession>A0A0J8GY52</accession>
<dbReference type="RefSeq" id="WP_048691492.1">
    <property type="nucleotide sequence ID" value="NZ_KQ130487.1"/>
</dbReference>
<comment type="caution">
    <text evidence="1">The sequence shown here is derived from an EMBL/GenBank/DDBJ whole genome shotgun (WGS) entry which is preliminary data.</text>
</comment>
<organism evidence="1 2">
    <name type="scientific">Catenovulum maritimum</name>
    <dbReference type="NCBI Taxonomy" id="1513271"/>
    <lineage>
        <taxon>Bacteria</taxon>
        <taxon>Pseudomonadati</taxon>
        <taxon>Pseudomonadota</taxon>
        <taxon>Gammaproteobacteria</taxon>
        <taxon>Alteromonadales</taxon>
        <taxon>Alteromonadaceae</taxon>
        <taxon>Catenovulum</taxon>
    </lineage>
</organism>
<proteinExistence type="predicted"/>
<protein>
    <submittedName>
        <fullName evidence="1">Uncharacterized protein</fullName>
    </submittedName>
</protein>
<reference evidence="1 2" key="1">
    <citation type="submission" date="2015-04" db="EMBL/GenBank/DDBJ databases">
        <title>Draft Genome Sequence of the Novel Agar-Digesting Marine Bacterium Q1.</title>
        <authorList>
            <person name="Li Y."/>
            <person name="Li D."/>
            <person name="Chen G."/>
            <person name="Du Z."/>
        </authorList>
    </citation>
    <scope>NUCLEOTIDE SEQUENCE [LARGE SCALE GENOMIC DNA]</scope>
    <source>
        <strain evidence="1 2">Q1</strain>
    </source>
</reference>
<dbReference type="EMBL" id="LAZL01000010">
    <property type="protein sequence ID" value="KMT65658.1"/>
    <property type="molecule type" value="Genomic_DNA"/>
</dbReference>
<name>A0A0J8GY52_9ALTE</name>
<sequence>MSIKFKSLLISTLVLVVIYSAISAIAGLRFKQEFELLVTNNPTSKLKSYDFGLFESKAVIGIENKYLTEDDFLIRVKHGPIVLSPDFQFNTFLPDLDFATFIIRSDVDRALSQFKLLHRKLEVDHLISAIMKYSYSGEWQARVISNKTNVTNDYIKFDFEGMNILVKPDCSEICDTVITGKIGQLSLKDYTSDFSIGPIAIDSVNPDFSPENNHSSFKLYIEQFKNNKTDSWDVKSITFNSDAKQNQNGLLDSNLKLTVGDVYTRESGVTIANLTFDLAGQNFPRLTASAINALNENPNPIAGLHKMLTPVNPEISPEATLNQFSFSFGAKDYITSSAYIKYNRNGFRVPNTLQDLIKNWQANINLISTHDAPAKIARTLKKAWVYSFPQQYSVPYFHGKQAAKKTEEFIANSLASGLIVKTDDEYRSVMFYNQGVITANGKRLTEAEK</sequence>
<dbReference type="Proteomes" id="UP000037600">
    <property type="component" value="Unassembled WGS sequence"/>
</dbReference>
<gene>
    <name evidence="1" type="ORF">XM47_08155</name>
</gene>
<evidence type="ECO:0000313" key="1">
    <source>
        <dbReference type="EMBL" id="KMT65658.1"/>
    </source>
</evidence>
<dbReference type="InterPro" id="IPR010352">
    <property type="entry name" value="DUF945"/>
</dbReference>
<dbReference type="STRING" id="1513271.XM47_08155"/>
<evidence type="ECO:0000313" key="2">
    <source>
        <dbReference type="Proteomes" id="UP000037600"/>
    </source>
</evidence>
<dbReference type="Pfam" id="PF06097">
    <property type="entry name" value="DUF945"/>
    <property type="match status" value="1"/>
</dbReference>
<keyword evidence="2" id="KW-1185">Reference proteome</keyword>
<dbReference type="AlphaFoldDB" id="A0A0J8GY52"/>